<dbReference type="AlphaFoldDB" id="A0A8H7E8X0"/>
<dbReference type="PANTHER" id="PTHR42901:SF1">
    <property type="entry name" value="ALCOHOL DEHYDROGENASE"/>
    <property type="match status" value="1"/>
</dbReference>
<accession>A0A8H7E8X0</accession>
<dbReference type="PRINTS" id="PR00081">
    <property type="entry name" value="GDHRDH"/>
</dbReference>
<dbReference type="CDD" id="cd05233">
    <property type="entry name" value="SDR_c"/>
    <property type="match status" value="1"/>
</dbReference>
<sequence>MLLELRGSYAGGIDPSRPELSTSRKAFLITGDGSGIGCRIAHAFATSGCKKIAILGRTVGSLEKTKKEIACVTVHVEIADITDTETASKAFGAASKALGKIDIVVGNAGYLPDTKPIAQADTEEWFRGMTINVKGTLNLTKPFLQYAAKKPTFVHVSTGGCHIEPMPANGGYAVSKIAAARLMEYFAFENPHVWVHKIHPGVVQTEMFKKSSELVELPASFAVWIVSSEAEILKGKFVWSNWDVEELKAKKEQFKSSQDLTLGVLGWPERCDCVLPMISYTYLMHLHRRVLRFVCYLTGILFKLYATIMMSIKTPP</sequence>
<dbReference type="EMBL" id="JAAABM010000027">
    <property type="protein sequence ID" value="KAF7670900.1"/>
    <property type="molecule type" value="Genomic_DNA"/>
</dbReference>
<reference evidence="4" key="2">
    <citation type="submission" date="2020-08" db="EMBL/GenBank/DDBJ databases">
        <title>Draft Genome Sequence of Cumin Blight Pathogen Alternaria burnsii.</title>
        <authorList>
            <person name="Feng Z."/>
        </authorList>
    </citation>
    <scope>NUCLEOTIDE SEQUENCE</scope>
    <source>
        <strain evidence="4">CBS107.38</strain>
    </source>
</reference>
<name>A0A8H7E8X0_9PLEO</name>
<keyword evidence="5" id="KW-1185">Reference proteome</keyword>
<dbReference type="SUPFAM" id="SSF51735">
    <property type="entry name" value="NAD(P)-binding Rossmann-fold domains"/>
    <property type="match status" value="1"/>
</dbReference>
<dbReference type="GO" id="GO:0016491">
    <property type="term" value="F:oxidoreductase activity"/>
    <property type="evidence" value="ECO:0007669"/>
    <property type="project" value="UniProtKB-KW"/>
</dbReference>
<keyword evidence="3" id="KW-0472">Membrane</keyword>
<evidence type="ECO:0000256" key="2">
    <source>
        <dbReference type="ARBA" id="ARBA00023002"/>
    </source>
</evidence>
<gene>
    <name evidence="4" type="ORF">GT037_011028</name>
</gene>
<dbReference type="RefSeq" id="XP_038781285.1">
    <property type="nucleotide sequence ID" value="XM_038936075.1"/>
</dbReference>
<evidence type="ECO:0000256" key="3">
    <source>
        <dbReference type="SAM" id="Phobius"/>
    </source>
</evidence>
<keyword evidence="3" id="KW-1133">Transmembrane helix</keyword>
<comment type="caution">
    <text evidence="4">The sequence shown here is derived from an EMBL/GenBank/DDBJ whole genome shotgun (WGS) entry which is preliminary data.</text>
</comment>
<evidence type="ECO:0000256" key="1">
    <source>
        <dbReference type="ARBA" id="ARBA00006484"/>
    </source>
</evidence>
<proteinExistence type="inferred from homology"/>
<dbReference type="Proteomes" id="UP000596902">
    <property type="component" value="Unassembled WGS sequence"/>
</dbReference>
<organism evidence="4 5">
    <name type="scientific">Alternaria burnsii</name>
    <dbReference type="NCBI Taxonomy" id="1187904"/>
    <lineage>
        <taxon>Eukaryota</taxon>
        <taxon>Fungi</taxon>
        <taxon>Dikarya</taxon>
        <taxon>Ascomycota</taxon>
        <taxon>Pezizomycotina</taxon>
        <taxon>Dothideomycetes</taxon>
        <taxon>Pleosporomycetidae</taxon>
        <taxon>Pleosporales</taxon>
        <taxon>Pleosporineae</taxon>
        <taxon>Pleosporaceae</taxon>
        <taxon>Alternaria</taxon>
        <taxon>Alternaria sect. Alternaria</taxon>
    </lineage>
</organism>
<dbReference type="InterPro" id="IPR002347">
    <property type="entry name" value="SDR_fam"/>
</dbReference>
<keyword evidence="3" id="KW-0812">Transmembrane</keyword>
<reference evidence="4" key="1">
    <citation type="submission" date="2020-01" db="EMBL/GenBank/DDBJ databases">
        <authorList>
            <person name="Feng Z.H.Z."/>
        </authorList>
    </citation>
    <scope>NUCLEOTIDE SEQUENCE</scope>
    <source>
        <strain evidence="4">CBS107.38</strain>
    </source>
</reference>
<feature type="transmembrane region" description="Helical" evidence="3">
    <location>
        <begin position="293"/>
        <end position="312"/>
    </location>
</feature>
<evidence type="ECO:0000313" key="4">
    <source>
        <dbReference type="EMBL" id="KAF7670900.1"/>
    </source>
</evidence>
<dbReference type="InterPro" id="IPR036291">
    <property type="entry name" value="NAD(P)-bd_dom_sf"/>
</dbReference>
<evidence type="ECO:0000313" key="5">
    <source>
        <dbReference type="Proteomes" id="UP000596902"/>
    </source>
</evidence>
<protein>
    <submittedName>
        <fullName evidence="4">Uncharacterized protein</fullName>
    </submittedName>
</protein>
<keyword evidence="2" id="KW-0560">Oxidoreductase</keyword>
<comment type="similarity">
    <text evidence="1">Belongs to the short-chain dehydrogenases/reductases (SDR) family.</text>
</comment>
<dbReference type="PANTHER" id="PTHR42901">
    <property type="entry name" value="ALCOHOL DEHYDROGENASE"/>
    <property type="match status" value="1"/>
</dbReference>
<dbReference type="Pfam" id="PF00106">
    <property type="entry name" value="adh_short"/>
    <property type="match status" value="1"/>
</dbReference>
<dbReference type="GeneID" id="62209253"/>
<dbReference type="Gene3D" id="3.40.50.720">
    <property type="entry name" value="NAD(P)-binding Rossmann-like Domain"/>
    <property type="match status" value="1"/>
</dbReference>